<dbReference type="EMBL" id="JACBZX010000001">
    <property type="protein sequence ID" value="NYG38342.1"/>
    <property type="molecule type" value="Genomic_DNA"/>
</dbReference>
<reference evidence="12 13" key="1">
    <citation type="submission" date="2020-07" db="EMBL/GenBank/DDBJ databases">
        <title>Sequencing the genomes of 1000 actinobacteria strains.</title>
        <authorList>
            <person name="Klenk H.-P."/>
        </authorList>
    </citation>
    <scope>NUCLEOTIDE SEQUENCE [LARGE SCALE GENOMIC DNA]</scope>
    <source>
        <strain evidence="12 13">DSM 24723</strain>
    </source>
</reference>
<dbReference type="Pfam" id="PF02863">
    <property type="entry name" value="Arg_repressor_C"/>
    <property type="match status" value="1"/>
</dbReference>
<evidence type="ECO:0000313" key="13">
    <source>
        <dbReference type="Proteomes" id="UP000592181"/>
    </source>
</evidence>
<dbReference type="Proteomes" id="UP000592181">
    <property type="component" value="Unassembled WGS sequence"/>
</dbReference>
<keyword evidence="13" id="KW-1185">Reference proteome</keyword>
<dbReference type="Pfam" id="PF01316">
    <property type="entry name" value="Arg_repressor"/>
    <property type="match status" value="1"/>
</dbReference>
<dbReference type="GO" id="GO:0051259">
    <property type="term" value="P:protein complex oligomerization"/>
    <property type="evidence" value="ECO:0007669"/>
    <property type="project" value="InterPro"/>
</dbReference>
<dbReference type="Gene3D" id="1.10.10.10">
    <property type="entry name" value="Winged helix-like DNA-binding domain superfamily/Winged helix DNA-binding domain"/>
    <property type="match status" value="1"/>
</dbReference>
<keyword evidence="4 8" id="KW-0678">Repressor</keyword>
<dbReference type="GO" id="GO:0006526">
    <property type="term" value="P:L-arginine biosynthetic process"/>
    <property type="evidence" value="ECO:0007669"/>
    <property type="project" value="UniProtKB-UniPathway"/>
</dbReference>
<dbReference type="PANTHER" id="PTHR34471">
    <property type="entry name" value="ARGININE REPRESSOR"/>
    <property type="match status" value="1"/>
</dbReference>
<comment type="caution">
    <text evidence="12">The sequence shown here is derived from an EMBL/GenBank/DDBJ whole genome shotgun (WGS) entry which is preliminary data.</text>
</comment>
<dbReference type="PANTHER" id="PTHR34471:SF1">
    <property type="entry name" value="ARGININE REPRESSOR"/>
    <property type="match status" value="1"/>
</dbReference>
<comment type="pathway">
    <text evidence="8">Amino-acid biosynthesis; L-arginine biosynthesis [regulation].</text>
</comment>
<dbReference type="HAMAP" id="MF_00173">
    <property type="entry name" value="Arg_repressor"/>
    <property type="match status" value="1"/>
</dbReference>
<dbReference type="UniPathway" id="UPA00068"/>
<keyword evidence="8" id="KW-0028">Amino-acid biosynthesis</keyword>
<proteinExistence type="inferred from homology"/>
<evidence type="ECO:0000256" key="7">
    <source>
        <dbReference type="ARBA" id="ARBA00023163"/>
    </source>
</evidence>
<keyword evidence="6 8" id="KW-0238">DNA-binding</keyword>
<dbReference type="SUPFAM" id="SSF55252">
    <property type="entry name" value="C-terminal domain of arginine repressor"/>
    <property type="match status" value="1"/>
</dbReference>
<evidence type="ECO:0000256" key="6">
    <source>
        <dbReference type="ARBA" id="ARBA00023125"/>
    </source>
</evidence>
<comment type="function">
    <text evidence="8">Regulates arginine biosynthesis genes.</text>
</comment>
<organism evidence="12 13">
    <name type="scientific">Janibacter alkaliphilus</name>
    <dbReference type="NCBI Taxonomy" id="1069963"/>
    <lineage>
        <taxon>Bacteria</taxon>
        <taxon>Bacillati</taxon>
        <taxon>Actinomycetota</taxon>
        <taxon>Actinomycetes</taxon>
        <taxon>Micrococcales</taxon>
        <taxon>Intrasporangiaceae</taxon>
        <taxon>Janibacter</taxon>
    </lineage>
</organism>
<keyword evidence="3 8" id="KW-0963">Cytoplasm</keyword>
<dbReference type="Gene3D" id="3.30.1360.40">
    <property type="match status" value="1"/>
</dbReference>
<feature type="region of interest" description="Disordered" evidence="9">
    <location>
        <begin position="160"/>
        <end position="197"/>
    </location>
</feature>
<dbReference type="GO" id="GO:0034618">
    <property type="term" value="F:arginine binding"/>
    <property type="evidence" value="ECO:0007669"/>
    <property type="project" value="InterPro"/>
</dbReference>
<dbReference type="InterPro" id="IPR020899">
    <property type="entry name" value="Arg_repress_C"/>
</dbReference>
<dbReference type="GO" id="GO:1900079">
    <property type="term" value="P:regulation of arginine biosynthetic process"/>
    <property type="evidence" value="ECO:0007669"/>
    <property type="project" value="UniProtKB-UniRule"/>
</dbReference>
<dbReference type="PRINTS" id="PR01467">
    <property type="entry name" value="ARGREPRESSOR"/>
</dbReference>
<evidence type="ECO:0000256" key="4">
    <source>
        <dbReference type="ARBA" id="ARBA00022491"/>
    </source>
</evidence>
<keyword evidence="8" id="KW-0055">Arginine biosynthesis</keyword>
<dbReference type="GO" id="GO:0003677">
    <property type="term" value="F:DNA binding"/>
    <property type="evidence" value="ECO:0007669"/>
    <property type="project" value="UniProtKB-KW"/>
</dbReference>
<evidence type="ECO:0000259" key="11">
    <source>
        <dbReference type="Pfam" id="PF02863"/>
    </source>
</evidence>
<dbReference type="InterPro" id="IPR001669">
    <property type="entry name" value="Arg_repress"/>
</dbReference>
<accession>A0A852X4P9</accession>
<evidence type="ECO:0000259" key="10">
    <source>
        <dbReference type="Pfam" id="PF01316"/>
    </source>
</evidence>
<comment type="subcellular location">
    <subcellularLocation>
        <location evidence="1 8">Cytoplasm</location>
    </subcellularLocation>
</comment>
<evidence type="ECO:0000313" key="12">
    <source>
        <dbReference type="EMBL" id="NYG38342.1"/>
    </source>
</evidence>
<feature type="domain" description="Arginine repressor C-terminal" evidence="11">
    <location>
        <begin position="93"/>
        <end position="157"/>
    </location>
</feature>
<name>A0A852X4P9_9MICO</name>
<dbReference type="AlphaFoldDB" id="A0A852X4P9"/>
<keyword evidence="7 8" id="KW-0804">Transcription</keyword>
<dbReference type="InterPro" id="IPR020900">
    <property type="entry name" value="Arg_repress_DNA-bd"/>
</dbReference>
<evidence type="ECO:0000256" key="3">
    <source>
        <dbReference type="ARBA" id="ARBA00022490"/>
    </source>
</evidence>
<protein>
    <recommendedName>
        <fullName evidence="8">Arginine repressor</fullName>
    </recommendedName>
</protein>
<evidence type="ECO:0000256" key="9">
    <source>
        <dbReference type="SAM" id="MobiDB-lite"/>
    </source>
</evidence>
<dbReference type="InterPro" id="IPR036390">
    <property type="entry name" value="WH_DNA-bd_sf"/>
</dbReference>
<evidence type="ECO:0000256" key="2">
    <source>
        <dbReference type="ARBA" id="ARBA00008316"/>
    </source>
</evidence>
<dbReference type="InterPro" id="IPR036251">
    <property type="entry name" value="Arg_repress_C_sf"/>
</dbReference>
<dbReference type="InterPro" id="IPR036388">
    <property type="entry name" value="WH-like_DNA-bd_sf"/>
</dbReference>
<evidence type="ECO:0000256" key="1">
    <source>
        <dbReference type="ARBA" id="ARBA00004496"/>
    </source>
</evidence>
<comment type="similarity">
    <text evidence="2 8">Belongs to the ArgR family.</text>
</comment>
<feature type="domain" description="Arginine repressor DNA-binding" evidence="10">
    <location>
        <begin position="5"/>
        <end position="70"/>
    </location>
</feature>
<feature type="compositionally biased region" description="Basic and acidic residues" evidence="9">
    <location>
        <begin position="173"/>
        <end position="189"/>
    </location>
</feature>
<dbReference type="RefSeq" id="WP_179463550.1">
    <property type="nucleotide sequence ID" value="NZ_JACBZX010000001.1"/>
</dbReference>
<evidence type="ECO:0000256" key="8">
    <source>
        <dbReference type="HAMAP-Rule" id="MF_00173"/>
    </source>
</evidence>
<dbReference type="GO" id="GO:0005737">
    <property type="term" value="C:cytoplasm"/>
    <property type="evidence" value="ECO:0007669"/>
    <property type="project" value="UniProtKB-SubCell"/>
</dbReference>
<gene>
    <name evidence="8" type="primary">argR</name>
    <name evidence="12" type="ORF">BJY28_002811</name>
</gene>
<evidence type="ECO:0000256" key="5">
    <source>
        <dbReference type="ARBA" id="ARBA00023015"/>
    </source>
</evidence>
<sequence length="197" mass="20915">MTVATRPGRQARISQLLHDHAVRSQAELLALLAADGIDVTQATLSRDLLDLRAEKVRVGRDLVYAVPGEGGDRTPRAAVDPAETDARLRRLCEELLVTAEVSAQLVVVRTPPGAASYLGSAIDHARLQDVLGTIAGDDTLMIITTNPSAGRPLADRLLALGSAGTDGASTESLKPERTTTERTRTDSTRTDSTQESP</sequence>
<keyword evidence="5 8" id="KW-0805">Transcription regulation</keyword>
<dbReference type="GO" id="GO:0003700">
    <property type="term" value="F:DNA-binding transcription factor activity"/>
    <property type="evidence" value="ECO:0007669"/>
    <property type="project" value="UniProtKB-UniRule"/>
</dbReference>
<dbReference type="SUPFAM" id="SSF46785">
    <property type="entry name" value="Winged helix' DNA-binding domain"/>
    <property type="match status" value="1"/>
</dbReference>